<dbReference type="SUPFAM" id="SSF48726">
    <property type="entry name" value="Immunoglobulin"/>
    <property type="match status" value="1"/>
</dbReference>
<dbReference type="InterPro" id="IPR013783">
    <property type="entry name" value="Ig-like_fold"/>
</dbReference>
<name>A0A0L7LER9_OPEBR</name>
<feature type="chain" id="PRO_5005573303" description="Ig-like domain-containing protein" evidence="1">
    <location>
        <begin position="30"/>
        <end position="115"/>
    </location>
</feature>
<dbReference type="AlphaFoldDB" id="A0A0L7LER9"/>
<comment type="caution">
    <text evidence="2">The sequence shown here is derived from an EMBL/GenBank/DDBJ whole genome shotgun (WGS) entry which is preliminary data.</text>
</comment>
<gene>
    <name evidence="2" type="ORF">OBRU01_09329</name>
</gene>
<keyword evidence="3" id="KW-1185">Reference proteome</keyword>
<sequence>MSYMRPIQPSATGLLECILATLAFTRASASDKRPHFAVEPPSRLLWPATRGAYALCRANGHPTPDIHWVTNEGQLYTTIPGLRASLSVALAGDSRCIRIVSGKRPPDSGYTLGHQ</sequence>
<proteinExistence type="predicted"/>
<evidence type="ECO:0000313" key="2">
    <source>
        <dbReference type="EMBL" id="KOB73879.1"/>
    </source>
</evidence>
<dbReference type="Proteomes" id="UP000037510">
    <property type="component" value="Unassembled WGS sequence"/>
</dbReference>
<dbReference type="InterPro" id="IPR036179">
    <property type="entry name" value="Ig-like_dom_sf"/>
</dbReference>
<accession>A0A0L7LER9</accession>
<dbReference type="Gene3D" id="2.60.40.10">
    <property type="entry name" value="Immunoglobulins"/>
    <property type="match status" value="1"/>
</dbReference>
<evidence type="ECO:0000256" key="1">
    <source>
        <dbReference type="SAM" id="SignalP"/>
    </source>
</evidence>
<reference evidence="2 3" key="1">
    <citation type="journal article" date="2015" name="Genome Biol. Evol.">
        <title>The genome of winter moth (Operophtera brumata) provides a genomic perspective on sexual dimorphism and phenology.</title>
        <authorList>
            <person name="Derks M.F."/>
            <person name="Smit S."/>
            <person name="Salis L."/>
            <person name="Schijlen E."/>
            <person name="Bossers A."/>
            <person name="Mateman C."/>
            <person name="Pijl A.S."/>
            <person name="de Ridder D."/>
            <person name="Groenen M.A."/>
            <person name="Visser M.E."/>
            <person name="Megens H.J."/>
        </authorList>
    </citation>
    <scope>NUCLEOTIDE SEQUENCE [LARGE SCALE GENOMIC DNA]</scope>
    <source>
        <strain evidence="2">WM2013NL</strain>
        <tissue evidence="2">Head and thorax</tissue>
    </source>
</reference>
<feature type="signal peptide" evidence="1">
    <location>
        <begin position="1"/>
        <end position="29"/>
    </location>
</feature>
<evidence type="ECO:0000313" key="3">
    <source>
        <dbReference type="Proteomes" id="UP000037510"/>
    </source>
</evidence>
<organism evidence="2 3">
    <name type="scientific">Operophtera brumata</name>
    <name type="common">Winter moth</name>
    <name type="synonym">Phalaena brumata</name>
    <dbReference type="NCBI Taxonomy" id="104452"/>
    <lineage>
        <taxon>Eukaryota</taxon>
        <taxon>Metazoa</taxon>
        <taxon>Ecdysozoa</taxon>
        <taxon>Arthropoda</taxon>
        <taxon>Hexapoda</taxon>
        <taxon>Insecta</taxon>
        <taxon>Pterygota</taxon>
        <taxon>Neoptera</taxon>
        <taxon>Endopterygota</taxon>
        <taxon>Lepidoptera</taxon>
        <taxon>Glossata</taxon>
        <taxon>Ditrysia</taxon>
        <taxon>Geometroidea</taxon>
        <taxon>Geometridae</taxon>
        <taxon>Larentiinae</taxon>
        <taxon>Operophtera</taxon>
    </lineage>
</organism>
<evidence type="ECO:0008006" key="4">
    <source>
        <dbReference type="Google" id="ProtNLM"/>
    </source>
</evidence>
<dbReference type="STRING" id="104452.A0A0L7LER9"/>
<keyword evidence="1" id="KW-0732">Signal</keyword>
<protein>
    <recommendedName>
        <fullName evidence="4">Ig-like domain-containing protein</fullName>
    </recommendedName>
</protein>
<dbReference type="EMBL" id="JTDY01001428">
    <property type="protein sequence ID" value="KOB73879.1"/>
    <property type="molecule type" value="Genomic_DNA"/>
</dbReference>